<proteinExistence type="predicted"/>
<evidence type="ECO:0000256" key="1">
    <source>
        <dbReference type="SAM" id="MobiDB-lite"/>
    </source>
</evidence>
<comment type="caution">
    <text evidence="2">The sequence shown here is derived from an EMBL/GenBank/DDBJ whole genome shotgun (WGS) entry which is preliminary data.</text>
</comment>
<gene>
    <name evidence="2" type="ORF">GCM10025868_42290</name>
</gene>
<feature type="compositionally biased region" description="Low complexity" evidence="1">
    <location>
        <begin position="207"/>
        <end position="219"/>
    </location>
</feature>
<name>A0ABQ6JM52_9ACTN</name>
<feature type="compositionally biased region" description="Basic residues" evidence="1">
    <location>
        <begin position="137"/>
        <end position="158"/>
    </location>
</feature>
<evidence type="ECO:0000313" key="3">
    <source>
        <dbReference type="Proteomes" id="UP001157017"/>
    </source>
</evidence>
<keyword evidence="3" id="KW-1185">Reference proteome</keyword>
<protein>
    <submittedName>
        <fullName evidence="2">Uncharacterized protein</fullName>
    </submittedName>
</protein>
<feature type="region of interest" description="Disordered" evidence="1">
    <location>
        <begin position="126"/>
        <end position="230"/>
    </location>
</feature>
<evidence type="ECO:0000313" key="2">
    <source>
        <dbReference type="EMBL" id="GMA88979.1"/>
    </source>
</evidence>
<sequence>MDATRMGTRTAVRAVPIEPIEPVDHGLVAEAATALAGVDAFEAFEAARPAASTGAGWAARPAQRAAVVEGLQHRALQGRDAIAVGAGVRVPWHLVEPTVRFPVLTSWSFTCTDAGDFQTLATTVTRGCSATSSTRTPRPRTRTATRCPRHPGHHPRHRAAVEPSAAAGGAHRARRDRAPHAARRGRHRLVPRPARAGPGRPHDGPRGRPVPAGAPQRPACAGSPRTAART</sequence>
<dbReference type="Proteomes" id="UP001157017">
    <property type="component" value="Unassembled WGS sequence"/>
</dbReference>
<feature type="compositionally biased region" description="Basic residues" evidence="1">
    <location>
        <begin position="171"/>
        <end position="190"/>
    </location>
</feature>
<organism evidence="2 3">
    <name type="scientific">Angustibacter aerolatus</name>
    <dbReference type="NCBI Taxonomy" id="1162965"/>
    <lineage>
        <taxon>Bacteria</taxon>
        <taxon>Bacillati</taxon>
        <taxon>Actinomycetota</taxon>
        <taxon>Actinomycetes</taxon>
        <taxon>Kineosporiales</taxon>
        <taxon>Kineosporiaceae</taxon>
    </lineage>
</organism>
<dbReference type="EMBL" id="BSUZ01000001">
    <property type="protein sequence ID" value="GMA88979.1"/>
    <property type="molecule type" value="Genomic_DNA"/>
</dbReference>
<reference evidence="3" key="1">
    <citation type="journal article" date="2019" name="Int. J. Syst. Evol. Microbiol.">
        <title>The Global Catalogue of Microorganisms (GCM) 10K type strain sequencing project: providing services to taxonomists for standard genome sequencing and annotation.</title>
        <authorList>
            <consortium name="The Broad Institute Genomics Platform"/>
            <consortium name="The Broad Institute Genome Sequencing Center for Infectious Disease"/>
            <person name="Wu L."/>
            <person name="Ma J."/>
        </authorList>
    </citation>
    <scope>NUCLEOTIDE SEQUENCE [LARGE SCALE GENOMIC DNA]</scope>
    <source>
        <strain evidence="3">NBRC 108730</strain>
    </source>
</reference>
<accession>A0ABQ6JM52</accession>